<dbReference type="EMBL" id="CP078076">
    <property type="protein sequence ID" value="UPL11409.1"/>
    <property type="molecule type" value="Genomic_DNA"/>
</dbReference>
<dbReference type="PANTHER" id="PTHR30511:SF0">
    <property type="entry name" value="ALANINE RACEMASE, CATABOLIC-RELATED"/>
    <property type="match status" value="1"/>
</dbReference>
<dbReference type="EC" id="5.1.1.1" evidence="5"/>
<evidence type="ECO:0000313" key="6">
    <source>
        <dbReference type="Proteomes" id="UP000831467"/>
    </source>
</evidence>
<comment type="cofactor">
    <cofactor evidence="1">
        <name>pyridoxal 5'-phosphate</name>
        <dbReference type="ChEBI" id="CHEBI:597326"/>
    </cofactor>
</comment>
<evidence type="ECO:0000259" key="4">
    <source>
        <dbReference type="SMART" id="SM01005"/>
    </source>
</evidence>
<dbReference type="SMART" id="SM01005">
    <property type="entry name" value="Ala_racemase_C"/>
    <property type="match status" value="1"/>
</dbReference>
<evidence type="ECO:0000256" key="3">
    <source>
        <dbReference type="ARBA" id="ARBA00023235"/>
    </source>
</evidence>
<keyword evidence="2" id="KW-0663">Pyridoxal phosphate</keyword>
<dbReference type="PRINTS" id="PR00992">
    <property type="entry name" value="ALARACEMASE"/>
</dbReference>
<accession>A0ABY4IFP1</accession>
<dbReference type="Proteomes" id="UP000831467">
    <property type="component" value="Chromosome"/>
</dbReference>
<evidence type="ECO:0000256" key="2">
    <source>
        <dbReference type="ARBA" id="ARBA00022898"/>
    </source>
</evidence>
<name>A0ABY4IFP1_9MICO</name>
<dbReference type="Pfam" id="PF01168">
    <property type="entry name" value="Ala_racemase_N"/>
    <property type="match status" value="1"/>
</dbReference>
<dbReference type="RefSeq" id="WP_247981353.1">
    <property type="nucleotide sequence ID" value="NZ_CP078076.1"/>
</dbReference>
<dbReference type="InterPro" id="IPR009006">
    <property type="entry name" value="Ala_racemase/Decarboxylase_C"/>
</dbReference>
<keyword evidence="3 5" id="KW-0413">Isomerase</keyword>
<proteinExistence type="predicted"/>
<dbReference type="InterPro" id="IPR029066">
    <property type="entry name" value="PLP-binding_barrel"/>
</dbReference>
<gene>
    <name evidence="5" type="ORF">KV394_09900</name>
</gene>
<evidence type="ECO:0000313" key="5">
    <source>
        <dbReference type="EMBL" id="UPL11409.1"/>
    </source>
</evidence>
<dbReference type="GO" id="GO:0008784">
    <property type="term" value="F:alanine racemase activity"/>
    <property type="evidence" value="ECO:0007669"/>
    <property type="project" value="UniProtKB-EC"/>
</dbReference>
<dbReference type="InterPro" id="IPR001608">
    <property type="entry name" value="Ala_racemase_N"/>
</dbReference>
<organism evidence="5 6">
    <name type="scientific">Microbacterium sufflavum</name>
    <dbReference type="NCBI Taxonomy" id="2851649"/>
    <lineage>
        <taxon>Bacteria</taxon>
        <taxon>Bacillati</taxon>
        <taxon>Actinomycetota</taxon>
        <taxon>Actinomycetes</taxon>
        <taxon>Micrococcales</taxon>
        <taxon>Microbacteriaceae</taxon>
        <taxon>Microbacterium</taxon>
    </lineage>
</organism>
<dbReference type="SUPFAM" id="SSF50621">
    <property type="entry name" value="Alanine racemase C-terminal domain-like"/>
    <property type="match status" value="1"/>
</dbReference>
<dbReference type="SUPFAM" id="SSF51419">
    <property type="entry name" value="PLP-binding barrel"/>
    <property type="match status" value="1"/>
</dbReference>
<dbReference type="InterPro" id="IPR000821">
    <property type="entry name" value="Ala_racemase"/>
</dbReference>
<reference evidence="5 6" key="1">
    <citation type="submission" date="2021-06" db="EMBL/GenBank/DDBJ databases">
        <title>Genome-based taxonomic framework of Microbacterium strains isolated from marine environment, the description of four new species and reclassification of four preexisting species.</title>
        <authorList>
            <person name="Lee S.D."/>
            <person name="Kim S.-M."/>
            <person name="Byeon Y.-S."/>
            <person name="Yang H.L."/>
            <person name="Kim I.S."/>
        </authorList>
    </citation>
    <scope>NUCLEOTIDE SEQUENCE [LARGE SCALE GENOMIC DNA]</scope>
    <source>
        <strain evidence="5 6">SSW1-51</strain>
    </source>
</reference>
<sequence length="352" mass="37593">MTLPRLVVDLRRLRANIRELQRRSAPAEVMMIVKCDAYGHGLERVVTAAAAEGVRWFGAFDSATAVRARAAAGPDARVFAWVTMTRSEIAAAVRAGVTLGVGDADYLERIVEVNQRRPQPVHLKIDTGLHRSGIRPEQWTEVVRRAAELEAAGAIRVEGIWSHIAEVSDRDDDLARAAFRDAVQRAEALGLTPTVRHLAASAAGAARSEFRFDLVRFGAFAYGIRSVGAPPPDDIALASTLLAPVIRVDAEAVTIGIGSLDGLPSTLAGCFEVGTAAGARRVLRIGPTESVVRPWPRAAIGEEVAVWGPGARGELDATSLAELIGTVGEELLVRLSPLITREYRAGRRPGAG</sequence>
<evidence type="ECO:0000256" key="1">
    <source>
        <dbReference type="ARBA" id="ARBA00001933"/>
    </source>
</evidence>
<dbReference type="Gene3D" id="2.40.37.10">
    <property type="entry name" value="Lyase, Ornithine Decarboxylase, Chain A, domain 1"/>
    <property type="match status" value="1"/>
</dbReference>
<protein>
    <submittedName>
        <fullName evidence="5">Alanine racemase</fullName>
        <ecNumber evidence="5">5.1.1.1</ecNumber>
    </submittedName>
</protein>
<keyword evidence="6" id="KW-1185">Reference proteome</keyword>
<feature type="domain" description="Alanine racemase C-terminal" evidence="4">
    <location>
        <begin position="238"/>
        <end position="344"/>
    </location>
</feature>
<dbReference type="PANTHER" id="PTHR30511">
    <property type="entry name" value="ALANINE RACEMASE"/>
    <property type="match status" value="1"/>
</dbReference>
<dbReference type="InterPro" id="IPR011079">
    <property type="entry name" value="Ala_racemase_C"/>
</dbReference>
<dbReference type="Gene3D" id="3.20.20.10">
    <property type="entry name" value="Alanine racemase"/>
    <property type="match status" value="1"/>
</dbReference>